<evidence type="ECO:0000313" key="2">
    <source>
        <dbReference type="Proteomes" id="UP000799754"/>
    </source>
</evidence>
<reference evidence="1" key="1">
    <citation type="journal article" date="2020" name="Stud. Mycol.">
        <title>101 Dothideomycetes genomes: a test case for predicting lifestyles and emergence of pathogens.</title>
        <authorList>
            <person name="Haridas S."/>
            <person name="Albert R."/>
            <person name="Binder M."/>
            <person name="Bloem J."/>
            <person name="Labutti K."/>
            <person name="Salamov A."/>
            <person name="Andreopoulos B."/>
            <person name="Baker S."/>
            <person name="Barry K."/>
            <person name="Bills G."/>
            <person name="Bluhm B."/>
            <person name="Cannon C."/>
            <person name="Castanera R."/>
            <person name="Culley D."/>
            <person name="Daum C."/>
            <person name="Ezra D."/>
            <person name="Gonzalez J."/>
            <person name="Henrissat B."/>
            <person name="Kuo A."/>
            <person name="Liang C."/>
            <person name="Lipzen A."/>
            <person name="Lutzoni F."/>
            <person name="Magnuson J."/>
            <person name="Mondo S."/>
            <person name="Nolan M."/>
            <person name="Ohm R."/>
            <person name="Pangilinan J."/>
            <person name="Park H.-J."/>
            <person name="Ramirez L."/>
            <person name="Alfaro M."/>
            <person name="Sun H."/>
            <person name="Tritt A."/>
            <person name="Yoshinaga Y."/>
            <person name="Zwiers L.-H."/>
            <person name="Turgeon B."/>
            <person name="Goodwin S."/>
            <person name="Spatafora J."/>
            <person name="Crous P."/>
            <person name="Grigoriev I."/>
        </authorList>
    </citation>
    <scope>NUCLEOTIDE SEQUENCE</scope>
    <source>
        <strain evidence="1">CBS 525.71</strain>
    </source>
</reference>
<gene>
    <name evidence="1" type="ORF">BU25DRAFT_309881</name>
</gene>
<feature type="non-terminal residue" evidence="1">
    <location>
        <position position="1"/>
    </location>
</feature>
<name>A0ACB6SFB3_9PLEO</name>
<dbReference type="Proteomes" id="UP000799754">
    <property type="component" value="Unassembled WGS sequence"/>
</dbReference>
<keyword evidence="2" id="KW-1185">Reference proteome</keyword>
<comment type="caution">
    <text evidence="1">The sequence shown here is derived from an EMBL/GenBank/DDBJ whole genome shotgun (WGS) entry which is preliminary data.</text>
</comment>
<feature type="non-terminal residue" evidence="1">
    <location>
        <position position="145"/>
    </location>
</feature>
<evidence type="ECO:0000313" key="1">
    <source>
        <dbReference type="EMBL" id="KAF2633006.1"/>
    </source>
</evidence>
<accession>A0ACB6SFB3</accession>
<organism evidence="1 2">
    <name type="scientific">Macroventuria anomochaeta</name>
    <dbReference type="NCBI Taxonomy" id="301207"/>
    <lineage>
        <taxon>Eukaryota</taxon>
        <taxon>Fungi</taxon>
        <taxon>Dikarya</taxon>
        <taxon>Ascomycota</taxon>
        <taxon>Pezizomycotina</taxon>
        <taxon>Dothideomycetes</taxon>
        <taxon>Pleosporomycetidae</taxon>
        <taxon>Pleosporales</taxon>
        <taxon>Pleosporineae</taxon>
        <taxon>Didymellaceae</taxon>
        <taxon>Macroventuria</taxon>
    </lineage>
</organism>
<dbReference type="EMBL" id="MU006702">
    <property type="protein sequence ID" value="KAF2633006.1"/>
    <property type="molecule type" value="Genomic_DNA"/>
</dbReference>
<protein>
    <submittedName>
        <fullName evidence="1">Uncharacterized protein</fullName>
    </submittedName>
</protein>
<proteinExistence type="predicted"/>
<sequence>PKATSTVDVGGRAELVFSPSSLNASVGSIIVFNFLASNHTLTQSTLSSPCQYNGGFDSGFRQFNPANISGKFVIEYEVQKEDPQWFFCAQSVKASHCHAGMVFSLNPGGAHPVFLQNAHSAVTAKIQPTLACQQPTSDQPSHNRT</sequence>